<evidence type="ECO:0000256" key="1">
    <source>
        <dbReference type="ARBA" id="ARBA00006484"/>
    </source>
</evidence>
<dbReference type="InterPro" id="IPR002347">
    <property type="entry name" value="SDR_fam"/>
</dbReference>
<dbReference type="Gene3D" id="3.40.50.720">
    <property type="entry name" value="NAD(P)-binding Rossmann-like Domain"/>
    <property type="match status" value="1"/>
</dbReference>
<sequence length="271" mass="28544">MDNLDGRVAVITGGASGIGRAMAEAMIAQGMQVLIADIEPGQLDRTAADIGAASMVVDVTSADQVSALAAAALDRFGTVDVLCNNAGIGPMAPLAGLTLNDWRWMIDVNLWGVIHGITAFLPVLRANPRGGHIVNTASMAGLMPVPGLVPYCASKYAVIGLSEAMAEDLAVEGSDIGVSILCPGPVRSNLGTSTRNRPAHLAGALTDVQLEDSVQFEDQPVNWLSAEDTAQLVIAAIRENRRYVITHPDMLEPVEARHRAIERSFQTDLQG</sequence>
<evidence type="ECO:0000256" key="2">
    <source>
        <dbReference type="ARBA" id="ARBA00022857"/>
    </source>
</evidence>
<name>A0A6I4TQB1_9SPHN</name>
<dbReference type="Pfam" id="PF00106">
    <property type="entry name" value="adh_short"/>
    <property type="match status" value="1"/>
</dbReference>
<evidence type="ECO:0000313" key="6">
    <source>
        <dbReference type="EMBL" id="MXO98335.1"/>
    </source>
</evidence>
<dbReference type="PANTHER" id="PTHR43391">
    <property type="entry name" value="RETINOL DEHYDROGENASE-RELATED"/>
    <property type="match status" value="1"/>
</dbReference>
<keyword evidence="2" id="KW-0521">NADP</keyword>
<dbReference type="OrthoDB" id="7403165at2"/>
<reference evidence="6 7" key="1">
    <citation type="submission" date="2019-12" db="EMBL/GenBank/DDBJ databases">
        <title>Genomic-based taxomic classification of the family Erythrobacteraceae.</title>
        <authorList>
            <person name="Xu L."/>
        </authorList>
    </citation>
    <scope>NUCLEOTIDE SEQUENCE [LARGE SCALE GENOMIC DNA]</scope>
    <source>
        <strain evidence="6 7">S36</strain>
    </source>
</reference>
<evidence type="ECO:0000256" key="3">
    <source>
        <dbReference type="ARBA" id="ARBA00023002"/>
    </source>
</evidence>
<dbReference type="EMBL" id="WTYJ01000001">
    <property type="protein sequence ID" value="MXO98335.1"/>
    <property type="molecule type" value="Genomic_DNA"/>
</dbReference>
<dbReference type="FunFam" id="3.40.50.720:FF:000084">
    <property type="entry name" value="Short-chain dehydrogenase reductase"/>
    <property type="match status" value="1"/>
</dbReference>
<evidence type="ECO:0000313" key="7">
    <source>
        <dbReference type="Proteomes" id="UP000469430"/>
    </source>
</evidence>
<dbReference type="PRINTS" id="PR00080">
    <property type="entry name" value="SDRFAMILY"/>
</dbReference>
<dbReference type="PROSITE" id="PS00061">
    <property type="entry name" value="ADH_SHORT"/>
    <property type="match status" value="1"/>
</dbReference>
<dbReference type="Proteomes" id="UP000469430">
    <property type="component" value="Unassembled WGS sequence"/>
</dbReference>
<protein>
    <submittedName>
        <fullName evidence="6">SDR family NAD(P)-dependent oxidoreductase</fullName>
    </submittedName>
</protein>
<organism evidence="6 7">
    <name type="scientific">Croceibacterium xixiisoli</name>
    <dbReference type="NCBI Taxonomy" id="1476466"/>
    <lineage>
        <taxon>Bacteria</taxon>
        <taxon>Pseudomonadati</taxon>
        <taxon>Pseudomonadota</taxon>
        <taxon>Alphaproteobacteria</taxon>
        <taxon>Sphingomonadales</taxon>
        <taxon>Erythrobacteraceae</taxon>
        <taxon>Croceibacterium</taxon>
    </lineage>
</organism>
<dbReference type="AlphaFoldDB" id="A0A6I4TQB1"/>
<evidence type="ECO:0000259" key="5">
    <source>
        <dbReference type="SMART" id="SM00822"/>
    </source>
</evidence>
<gene>
    <name evidence="6" type="ORF">GRI97_04970</name>
</gene>
<evidence type="ECO:0000256" key="4">
    <source>
        <dbReference type="RuleBase" id="RU000363"/>
    </source>
</evidence>
<keyword evidence="3" id="KW-0560">Oxidoreductase</keyword>
<keyword evidence="7" id="KW-1185">Reference proteome</keyword>
<dbReference type="InterPro" id="IPR036291">
    <property type="entry name" value="NAD(P)-bd_dom_sf"/>
</dbReference>
<dbReference type="SUPFAM" id="SSF51735">
    <property type="entry name" value="NAD(P)-binding Rossmann-fold domains"/>
    <property type="match status" value="1"/>
</dbReference>
<dbReference type="GO" id="GO:0016491">
    <property type="term" value="F:oxidoreductase activity"/>
    <property type="evidence" value="ECO:0007669"/>
    <property type="project" value="UniProtKB-KW"/>
</dbReference>
<dbReference type="PRINTS" id="PR00081">
    <property type="entry name" value="GDHRDH"/>
</dbReference>
<accession>A0A6I4TQB1</accession>
<dbReference type="CDD" id="cd05233">
    <property type="entry name" value="SDR_c"/>
    <property type="match status" value="1"/>
</dbReference>
<dbReference type="InterPro" id="IPR057326">
    <property type="entry name" value="KR_dom"/>
</dbReference>
<proteinExistence type="inferred from homology"/>
<dbReference type="PANTHER" id="PTHR43391:SF14">
    <property type="entry name" value="DEHYDROGENASE_REDUCTASE SDR FAMILY PROTEIN 7-LIKE"/>
    <property type="match status" value="1"/>
</dbReference>
<dbReference type="SMART" id="SM00822">
    <property type="entry name" value="PKS_KR"/>
    <property type="match status" value="1"/>
</dbReference>
<comment type="similarity">
    <text evidence="1 4">Belongs to the short-chain dehydrogenases/reductases (SDR) family.</text>
</comment>
<comment type="caution">
    <text evidence="6">The sequence shown here is derived from an EMBL/GenBank/DDBJ whole genome shotgun (WGS) entry which is preliminary data.</text>
</comment>
<dbReference type="RefSeq" id="WP_161389986.1">
    <property type="nucleotide sequence ID" value="NZ_JBHSCP010000001.1"/>
</dbReference>
<feature type="domain" description="Ketoreductase" evidence="5">
    <location>
        <begin position="7"/>
        <end position="189"/>
    </location>
</feature>
<dbReference type="InterPro" id="IPR020904">
    <property type="entry name" value="Sc_DH/Rdtase_CS"/>
</dbReference>